<name>A0A518CGU9_9PLAN</name>
<accession>A0A518CGU9</accession>
<evidence type="ECO:0000313" key="2">
    <source>
        <dbReference type="Proteomes" id="UP000317178"/>
    </source>
</evidence>
<gene>
    <name evidence="1" type="ORF">Pla110_01590</name>
</gene>
<sequence>MFQRTIAVVVRALFHSMTNQRRKSASFHSHKNDLVSSGIEALETRQMLSGTGPVGTSPDTDVSYQQNFEENTDGIQIVTPATTSVFEKLGDHSLQFNDIGRTGLSLATVDLASELPETFLVSTEFEAVSGAGRWTDAFIIFDYKSETDFKFAGTFVGQNEWVIGQYSEQNFQDRRVTVDWDDDDRHIRANHEYHMEILVFGSSVELSVDGESVATYDFGEELNQNPVGLASYFALTRFDNLNVAVPSGADFPHFEGFDYGEATALASNTPEKVSVITSDSEGYLKLDSTVGGGLGLASLEMSAPLPLNFDISAEMMSVSSPGKWHDGFVIFDYVSDTDFKYAGAFHGQNQWAIGHYEGNWGNRELVVDWDDLGKTIDVGTSYEIFLDINDNSVTMRVGQELIGTAEFAENLNGGDIGLASFNANTWFKSFRVQDVIIGAYANIPISEDFESGTTGELTPVGTTTGTVSTYDDSQVLKLDNASTSGTEFAILPVGTPLPHKFNVSADLVFESGSVAQMDGFIVFDFVDELNYKYAGLKTDQVWVIGESVDGVNNEVESYLFSNEARFVDQGQKYTFHLAVNGNTAELTVNGETLVTADFDSPAYKGTVGLAVSNGSTLFDNFQLDEAIEKVVDFSPDYREDFRVTLAGQFDHYNEQLWEKQRIGGDYYNTVDGTVTGELGVLIQRTPYELPENFSIGTTLVSHSPGIGEVVDREYNGFVIFDYVDETDFKYAGFLPEAGKWIIGHYLGDFDTPITSVDASIETDEEYSIELRVYGAEVELFVGGSLMASAEFDNAVNGGDTGLGAKGAETSFGNFRLDEIASSVAVPAATDSVFAEVGGGLLD</sequence>
<dbReference type="KEGG" id="plon:Pla110_01590"/>
<dbReference type="Proteomes" id="UP000317178">
    <property type="component" value="Chromosome"/>
</dbReference>
<keyword evidence="2" id="KW-1185">Reference proteome</keyword>
<dbReference type="Gene3D" id="2.60.120.560">
    <property type="entry name" value="Exo-inulinase, domain 1"/>
    <property type="match status" value="4"/>
</dbReference>
<dbReference type="EMBL" id="CP036281">
    <property type="protein sequence ID" value="QDU78455.1"/>
    <property type="molecule type" value="Genomic_DNA"/>
</dbReference>
<evidence type="ECO:0000313" key="1">
    <source>
        <dbReference type="EMBL" id="QDU78455.1"/>
    </source>
</evidence>
<reference evidence="1 2" key="1">
    <citation type="submission" date="2019-02" db="EMBL/GenBank/DDBJ databases">
        <title>Deep-cultivation of Planctomycetes and their phenomic and genomic characterization uncovers novel biology.</title>
        <authorList>
            <person name="Wiegand S."/>
            <person name="Jogler M."/>
            <person name="Boedeker C."/>
            <person name="Pinto D."/>
            <person name="Vollmers J."/>
            <person name="Rivas-Marin E."/>
            <person name="Kohn T."/>
            <person name="Peeters S.H."/>
            <person name="Heuer A."/>
            <person name="Rast P."/>
            <person name="Oberbeckmann S."/>
            <person name="Bunk B."/>
            <person name="Jeske O."/>
            <person name="Meyerdierks A."/>
            <person name="Storesund J.E."/>
            <person name="Kallscheuer N."/>
            <person name="Luecker S."/>
            <person name="Lage O.M."/>
            <person name="Pohl T."/>
            <person name="Merkel B.J."/>
            <person name="Hornburger P."/>
            <person name="Mueller R.-W."/>
            <person name="Bruemmer F."/>
            <person name="Labrenz M."/>
            <person name="Spormann A.M."/>
            <person name="Op den Camp H."/>
            <person name="Overmann J."/>
            <person name="Amann R."/>
            <person name="Jetten M.S.M."/>
            <person name="Mascher T."/>
            <person name="Medema M.H."/>
            <person name="Devos D.P."/>
            <person name="Kaster A.-K."/>
            <person name="Ovreas L."/>
            <person name="Rohde M."/>
            <person name="Galperin M.Y."/>
            <person name="Jogler C."/>
        </authorList>
    </citation>
    <scope>NUCLEOTIDE SEQUENCE [LARGE SCALE GENOMIC DNA]</scope>
    <source>
        <strain evidence="1 2">Pla110</strain>
    </source>
</reference>
<dbReference type="AlphaFoldDB" id="A0A518CGU9"/>
<proteinExistence type="predicted"/>
<protein>
    <submittedName>
        <fullName evidence="1">Uncharacterized protein</fullName>
    </submittedName>
</protein>
<organism evidence="1 2">
    <name type="scientific">Polystyrenella longa</name>
    <dbReference type="NCBI Taxonomy" id="2528007"/>
    <lineage>
        <taxon>Bacteria</taxon>
        <taxon>Pseudomonadati</taxon>
        <taxon>Planctomycetota</taxon>
        <taxon>Planctomycetia</taxon>
        <taxon>Planctomycetales</taxon>
        <taxon>Planctomycetaceae</taxon>
        <taxon>Polystyrenella</taxon>
    </lineage>
</organism>